<gene>
    <name evidence="1" type="ORF">AWB69_00383</name>
</gene>
<organism evidence="1 2">
    <name type="scientific">Caballeronia udeis</name>
    <dbReference type="NCBI Taxonomy" id="1232866"/>
    <lineage>
        <taxon>Bacteria</taxon>
        <taxon>Pseudomonadati</taxon>
        <taxon>Pseudomonadota</taxon>
        <taxon>Betaproteobacteria</taxon>
        <taxon>Burkholderiales</taxon>
        <taxon>Burkholderiaceae</taxon>
        <taxon>Caballeronia</taxon>
    </lineage>
</organism>
<dbReference type="Proteomes" id="UP000054683">
    <property type="component" value="Unassembled WGS sequence"/>
</dbReference>
<accession>A0A158EZ68</accession>
<dbReference type="EMBL" id="FCOK02000002">
    <property type="protein sequence ID" value="SAL12479.1"/>
    <property type="molecule type" value="Genomic_DNA"/>
</dbReference>
<proteinExistence type="predicted"/>
<reference evidence="1 2" key="1">
    <citation type="submission" date="2016-01" db="EMBL/GenBank/DDBJ databases">
        <authorList>
            <person name="Oliw E.H."/>
        </authorList>
    </citation>
    <scope>NUCLEOTIDE SEQUENCE [LARGE SCALE GENOMIC DNA]</scope>
    <source>
        <strain evidence="1">LMG 27134</strain>
    </source>
</reference>
<name>A0A158EZ68_9BURK</name>
<dbReference type="AlphaFoldDB" id="A0A158EZ68"/>
<protein>
    <submittedName>
        <fullName evidence="1">Uncharacterized protein</fullName>
    </submittedName>
</protein>
<evidence type="ECO:0000313" key="2">
    <source>
        <dbReference type="Proteomes" id="UP000054683"/>
    </source>
</evidence>
<evidence type="ECO:0000313" key="1">
    <source>
        <dbReference type="EMBL" id="SAL12479.1"/>
    </source>
</evidence>
<sequence length="60" mass="6686">MQKDDGQDGQMLVLCKQGLYPLGDRAIRNTSELRNVSWYTNSEYDRVGFAGKSTTSCGHS</sequence>